<evidence type="ECO:0000313" key="3">
    <source>
        <dbReference type="EMBL" id="MFC6322628.1"/>
    </source>
</evidence>
<evidence type="ECO:0000313" key="4">
    <source>
        <dbReference type="Proteomes" id="UP001596186"/>
    </source>
</evidence>
<dbReference type="Pfam" id="PF13749">
    <property type="entry name" value="HATPase_c_4"/>
    <property type="match status" value="1"/>
</dbReference>
<feature type="domain" description="Filamentation induced by cAMP protein Fic-like C-terminal" evidence="2">
    <location>
        <begin position="427"/>
        <end position="483"/>
    </location>
</feature>
<dbReference type="Proteomes" id="UP001596186">
    <property type="component" value="Unassembled WGS sequence"/>
</dbReference>
<dbReference type="InterPro" id="IPR038475">
    <property type="entry name" value="RecG_C_sf"/>
</dbReference>
<reference evidence="4" key="1">
    <citation type="journal article" date="2019" name="Int. J. Syst. Evol. Microbiol.">
        <title>The Global Catalogue of Microorganisms (GCM) 10K type strain sequencing project: providing services to taxonomists for standard genome sequencing and annotation.</title>
        <authorList>
            <consortium name="The Broad Institute Genomics Platform"/>
            <consortium name="The Broad Institute Genome Sequencing Center for Infectious Disease"/>
            <person name="Wu L."/>
            <person name="Ma J."/>
        </authorList>
    </citation>
    <scope>NUCLEOTIDE SEQUENCE [LARGE SCALE GENOMIC DNA]</scope>
    <source>
        <strain evidence="4">CCM 8895</strain>
    </source>
</reference>
<dbReference type="PANTHER" id="PTHR30595">
    <property type="entry name" value="GLPR-RELATED TRANSCRIPTIONAL REPRESSOR"/>
    <property type="match status" value="1"/>
</dbReference>
<dbReference type="InterPro" id="IPR007421">
    <property type="entry name" value="Schlafen_AlbA_2_dom"/>
</dbReference>
<proteinExistence type="predicted"/>
<comment type="caution">
    <text evidence="3">The sequence shown here is derived from an EMBL/GenBank/DDBJ whole genome shotgun (WGS) entry which is preliminary data.</text>
</comment>
<name>A0ABW1USM7_9LACO</name>
<keyword evidence="4" id="KW-1185">Reference proteome</keyword>
<accession>A0ABW1USM7</accession>
<evidence type="ECO:0000259" key="1">
    <source>
        <dbReference type="Pfam" id="PF04326"/>
    </source>
</evidence>
<dbReference type="Gene3D" id="3.30.565.60">
    <property type="match status" value="1"/>
</dbReference>
<organism evidence="3 4">
    <name type="scientific">Companilactobacillus baiquanensis</name>
    <dbReference type="NCBI Taxonomy" id="2486005"/>
    <lineage>
        <taxon>Bacteria</taxon>
        <taxon>Bacillati</taxon>
        <taxon>Bacillota</taxon>
        <taxon>Bacilli</taxon>
        <taxon>Lactobacillales</taxon>
        <taxon>Lactobacillaceae</taxon>
        <taxon>Companilactobacillus</taxon>
    </lineage>
</organism>
<dbReference type="InterPro" id="IPR049514">
    <property type="entry name" value="Fic-like_C"/>
</dbReference>
<dbReference type="PANTHER" id="PTHR30595:SF6">
    <property type="entry name" value="SCHLAFEN ALBA-2 DOMAIN-CONTAINING PROTEIN"/>
    <property type="match status" value="1"/>
</dbReference>
<dbReference type="RefSeq" id="WP_125593170.1">
    <property type="nucleotide sequence ID" value="NZ_JBHSSN010000004.1"/>
</dbReference>
<feature type="domain" description="Schlafen AlbA-2" evidence="1">
    <location>
        <begin position="15"/>
        <end position="132"/>
    </location>
</feature>
<gene>
    <name evidence="3" type="ORF">ACFP1F_02455</name>
</gene>
<protein>
    <submittedName>
        <fullName evidence="3">RNA-binding domain-containing protein</fullName>
    </submittedName>
</protein>
<dbReference type="InterPro" id="IPR038461">
    <property type="entry name" value="Schlafen_AlbA_2_dom_sf"/>
</dbReference>
<sequence>MIPNNIQKEIKEGKENKFIEFKAAQGRDRLGEIPKDVYETVCSFSNRYGGNIYFGIQDDGTILGISSTRINEMIKNFVTVIQSGKKITPPLYLDVDKYEIEGKNVLHVFVPNSSQVHRMNGQIIFDRNNDSDIDITNNTNLVQQMYTRKQSEYTENKIYPYIQVEDFKHELIEYIRKISVSGNGELNLTGKTDLEILKSLSMYRKDYLTGEEGFTLAGVLTFGKDEVIRGIIPYFAIDVLIRIDDNERYDDRLRISTNLIDSYSKIMDFISKHINNPFYLKKDKRIEIRDILFREIIVNMLVHREYSNPFVSRIEVTRKDITIENANKPVHPGKLKRGEIRPYPKNPNIARIFHMIGLVDEIGSGVGKIFDLAPILLGGEPIIDNEDHFTVTLPITGNGLSNLSNQTAINYFDNSQYSLTTEQLNVLKILTSPMSAKEIYNLSEYKNKGNINSYRVSVINVLLEKGLIQRTIPDKPRSSNQKYYRNITQ</sequence>
<dbReference type="Pfam" id="PF04326">
    <property type="entry name" value="SLFN_AlbA_2"/>
    <property type="match status" value="1"/>
</dbReference>
<evidence type="ECO:0000259" key="2">
    <source>
        <dbReference type="Pfam" id="PF21247"/>
    </source>
</evidence>
<dbReference type="Gene3D" id="3.30.950.30">
    <property type="entry name" value="Schlafen, AAA domain"/>
    <property type="match status" value="1"/>
</dbReference>
<dbReference type="EMBL" id="JBHSSN010000004">
    <property type="protein sequence ID" value="MFC6322628.1"/>
    <property type="molecule type" value="Genomic_DNA"/>
</dbReference>
<dbReference type="Pfam" id="PF21247">
    <property type="entry name" value="Fic-like_C"/>
    <property type="match status" value="1"/>
</dbReference>